<gene>
    <name evidence="2" type="ORF">NP493_683g00000</name>
</gene>
<name>A0AAD9KRB8_RIDPI</name>
<reference evidence="2" key="1">
    <citation type="journal article" date="2023" name="Mol. Biol. Evol.">
        <title>Third-Generation Sequencing Reveals the Adaptive Role of the Epigenome in Three Deep-Sea Polychaetes.</title>
        <authorList>
            <person name="Perez M."/>
            <person name="Aroh O."/>
            <person name="Sun Y."/>
            <person name="Lan Y."/>
            <person name="Juniper S.K."/>
            <person name="Young C.R."/>
            <person name="Angers B."/>
            <person name="Qian P.Y."/>
        </authorList>
    </citation>
    <scope>NUCLEOTIDE SEQUENCE</scope>
    <source>
        <strain evidence="2">R07B-5</strain>
    </source>
</reference>
<dbReference type="AlphaFoldDB" id="A0AAD9KRB8"/>
<dbReference type="Proteomes" id="UP001209878">
    <property type="component" value="Unassembled WGS sequence"/>
</dbReference>
<proteinExistence type="predicted"/>
<feature type="region of interest" description="Disordered" evidence="1">
    <location>
        <begin position="1"/>
        <end position="24"/>
    </location>
</feature>
<protein>
    <submittedName>
        <fullName evidence="2">Uncharacterized protein</fullName>
    </submittedName>
</protein>
<feature type="compositionally biased region" description="Polar residues" evidence="1">
    <location>
        <begin position="11"/>
        <end position="21"/>
    </location>
</feature>
<evidence type="ECO:0000313" key="2">
    <source>
        <dbReference type="EMBL" id="KAK2176097.1"/>
    </source>
</evidence>
<keyword evidence="3" id="KW-1185">Reference proteome</keyword>
<dbReference type="EMBL" id="JAODUO010000683">
    <property type="protein sequence ID" value="KAK2176097.1"/>
    <property type="molecule type" value="Genomic_DNA"/>
</dbReference>
<evidence type="ECO:0000256" key="1">
    <source>
        <dbReference type="SAM" id="MobiDB-lite"/>
    </source>
</evidence>
<organism evidence="2 3">
    <name type="scientific">Ridgeia piscesae</name>
    <name type="common">Tubeworm</name>
    <dbReference type="NCBI Taxonomy" id="27915"/>
    <lineage>
        <taxon>Eukaryota</taxon>
        <taxon>Metazoa</taxon>
        <taxon>Spiralia</taxon>
        <taxon>Lophotrochozoa</taxon>
        <taxon>Annelida</taxon>
        <taxon>Polychaeta</taxon>
        <taxon>Sedentaria</taxon>
        <taxon>Canalipalpata</taxon>
        <taxon>Sabellida</taxon>
        <taxon>Siboglinidae</taxon>
        <taxon>Ridgeia</taxon>
    </lineage>
</organism>
<accession>A0AAD9KRB8</accession>
<sequence length="117" mass="13407">MANGDKAMTGDTPTDVSSDTPRQGRRNALADIFEGLTPATVHELKQFCLCSLSEEDAKRFIDRLDVIQSERFHNRRNALWDLLDFIDSDSLQDLRRRIQTQYPSDSLVNGDTRQKIH</sequence>
<evidence type="ECO:0000313" key="3">
    <source>
        <dbReference type="Proteomes" id="UP001209878"/>
    </source>
</evidence>
<comment type="caution">
    <text evidence="2">The sequence shown here is derived from an EMBL/GenBank/DDBJ whole genome shotgun (WGS) entry which is preliminary data.</text>
</comment>